<feature type="transmembrane region" description="Helical" evidence="6">
    <location>
        <begin position="55"/>
        <end position="76"/>
    </location>
</feature>
<dbReference type="PANTHER" id="PTHR43701:SF2">
    <property type="entry name" value="MEMBRANE TRANSPORTER PROTEIN YJNA-RELATED"/>
    <property type="match status" value="1"/>
</dbReference>
<dbReference type="InterPro" id="IPR002781">
    <property type="entry name" value="TM_pro_TauE-like"/>
</dbReference>
<comment type="caution">
    <text evidence="7">The sequence shown here is derived from an EMBL/GenBank/DDBJ whole genome shotgun (WGS) entry which is preliminary data.</text>
</comment>
<organism evidence="7 8">
    <name type="scientific">Saccharopolyspora gregorii</name>
    <dbReference type="NCBI Taxonomy" id="33914"/>
    <lineage>
        <taxon>Bacteria</taxon>
        <taxon>Bacillati</taxon>
        <taxon>Actinomycetota</taxon>
        <taxon>Actinomycetes</taxon>
        <taxon>Pseudonocardiales</taxon>
        <taxon>Pseudonocardiaceae</taxon>
        <taxon>Saccharopolyspora</taxon>
    </lineage>
</organism>
<name>A0ABP6RTU2_9PSEU</name>
<feature type="transmembrane region" description="Helical" evidence="6">
    <location>
        <begin position="113"/>
        <end position="132"/>
    </location>
</feature>
<keyword evidence="5 6" id="KW-0472">Membrane</keyword>
<feature type="transmembrane region" description="Helical" evidence="6">
    <location>
        <begin position="255"/>
        <end position="273"/>
    </location>
</feature>
<sequence>MRRAPSVLEVLISFLVLFCFGCLTGITTVLFGFGGGFVTVPVVFGFVVATSGSEAMHVAVATSTAVMIVNSVSATLAQARAGRLRRDYLWPLVLFIAVGAVLGSLLAGLVPDGVLHLLFVAYLAITIVDGLFRSGFLGSRDRAVPPRPLGRATTTAGGTGIGAVAALLGVGGSVLTVPLLRRRGFPMADAAAMANPLSVPIALAGTAVYAFGSPAVAVAGRIGFVDLLAAAALLCGSLPAIAVTKRVTGRIPDRVHAGAYLVLLVVVLISMVITGA</sequence>
<feature type="transmembrane region" description="Helical" evidence="6">
    <location>
        <begin position="190"/>
        <end position="212"/>
    </location>
</feature>
<evidence type="ECO:0000313" key="7">
    <source>
        <dbReference type="EMBL" id="GAA3359819.1"/>
    </source>
</evidence>
<evidence type="ECO:0000256" key="6">
    <source>
        <dbReference type="RuleBase" id="RU363041"/>
    </source>
</evidence>
<evidence type="ECO:0000256" key="2">
    <source>
        <dbReference type="ARBA" id="ARBA00009142"/>
    </source>
</evidence>
<feature type="transmembrane region" description="Helical" evidence="6">
    <location>
        <begin position="12"/>
        <end position="35"/>
    </location>
</feature>
<evidence type="ECO:0000256" key="4">
    <source>
        <dbReference type="ARBA" id="ARBA00022989"/>
    </source>
</evidence>
<dbReference type="Proteomes" id="UP001500483">
    <property type="component" value="Unassembled WGS sequence"/>
</dbReference>
<dbReference type="Pfam" id="PF01925">
    <property type="entry name" value="TauE"/>
    <property type="match status" value="1"/>
</dbReference>
<comment type="subcellular location">
    <subcellularLocation>
        <location evidence="6">Cell membrane</location>
        <topology evidence="6">Multi-pass membrane protein</topology>
    </subcellularLocation>
    <subcellularLocation>
        <location evidence="1">Membrane</location>
        <topology evidence="1">Multi-pass membrane protein</topology>
    </subcellularLocation>
</comment>
<proteinExistence type="inferred from homology"/>
<feature type="transmembrane region" description="Helical" evidence="6">
    <location>
        <begin position="88"/>
        <end position="107"/>
    </location>
</feature>
<evidence type="ECO:0000256" key="1">
    <source>
        <dbReference type="ARBA" id="ARBA00004141"/>
    </source>
</evidence>
<keyword evidence="8" id="KW-1185">Reference proteome</keyword>
<keyword evidence="6" id="KW-1003">Cell membrane</keyword>
<protein>
    <recommendedName>
        <fullName evidence="6">Probable membrane transporter protein</fullName>
    </recommendedName>
</protein>
<keyword evidence="4 6" id="KW-1133">Transmembrane helix</keyword>
<dbReference type="EMBL" id="BAAAYK010000038">
    <property type="protein sequence ID" value="GAA3359819.1"/>
    <property type="molecule type" value="Genomic_DNA"/>
</dbReference>
<feature type="transmembrane region" description="Helical" evidence="6">
    <location>
        <begin position="218"/>
        <end position="243"/>
    </location>
</feature>
<comment type="similarity">
    <text evidence="2 6">Belongs to the 4-toluene sulfonate uptake permease (TSUP) (TC 2.A.102) family.</text>
</comment>
<evidence type="ECO:0000313" key="8">
    <source>
        <dbReference type="Proteomes" id="UP001500483"/>
    </source>
</evidence>
<dbReference type="InterPro" id="IPR051598">
    <property type="entry name" value="TSUP/Inactive_protease-like"/>
</dbReference>
<reference evidence="8" key="1">
    <citation type="journal article" date="2019" name="Int. J. Syst. Evol. Microbiol.">
        <title>The Global Catalogue of Microorganisms (GCM) 10K type strain sequencing project: providing services to taxonomists for standard genome sequencing and annotation.</title>
        <authorList>
            <consortium name="The Broad Institute Genomics Platform"/>
            <consortium name="The Broad Institute Genome Sequencing Center for Infectious Disease"/>
            <person name="Wu L."/>
            <person name="Ma J."/>
        </authorList>
    </citation>
    <scope>NUCLEOTIDE SEQUENCE [LARGE SCALE GENOMIC DNA]</scope>
    <source>
        <strain evidence="8">JCM 9687</strain>
    </source>
</reference>
<evidence type="ECO:0000256" key="5">
    <source>
        <dbReference type="ARBA" id="ARBA00023136"/>
    </source>
</evidence>
<accession>A0ABP6RTU2</accession>
<keyword evidence="3 6" id="KW-0812">Transmembrane</keyword>
<dbReference type="PANTHER" id="PTHR43701">
    <property type="entry name" value="MEMBRANE TRANSPORTER PROTEIN MJ0441-RELATED"/>
    <property type="match status" value="1"/>
</dbReference>
<gene>
    <name evidence="7" type="ORF">GCM10020366_37350</name>
</gene>
<evidence type="ECO:0000256" key="3">
    <source>
        <dbReference type="ARBA" id="ARBA00022692"/>
    </source>
</evidence>